<evidence type="ECO:0000313" key="10">
    <source>
        <dbReference type="EMBL" id="MCT8336055.1"/>
    </source>
</evidence>
<accession>A0A9E4ZKL9</accession>
<evidence type="ECO:0000256" key="3">
    <source>
        <dbReference type="ARBA" id="ARBA00007424"/>
    </source>
</evidence>
<dbReference type="InterPro" id="IPR036467">
    <property type="entry name" value="LS/RS_sf"/>
</dbReference>
<dbReference type="Proteomes" id="UP001065682">
    <property type="component" value="Unassembled WGS sequence"/>
</dbReference>
<dbReference type="EMBL" id="VHLL01000001">
    <property type="protein sequence ID" value="MCT8336055.1"/>
    <property type="molecule type" value="Genomic_DNA"/>
</dbReference>
<dbReference type="GO" id="GO:0004746">
    <property type="term" value="F:riboflavin synthase activity"/>
    <property type="evidence" value="ECO:0007669"/>
    <property type="project" value="UniProtKB-UniRule"/>
</dbReference>
<evidence type="ECO:0000256" key="6">
    <source>
        <dbReference type="ARBA" id="ARBA00022619"/>
    </source>
</evidence>
<comment type="caution">
    <text evidence="10">The sequence shown here is derived from an EMBL/GenBank/DDBJ whole genome shotgun (WGS) entry which is preliminary data.</text>
</comment>
<dbReference type="SUPFAM" id="SSF52121">
    <property type="entry name" value="Lumazine synthase"/>
    <property type="match status" value="1"/>
</dbReference>
<keyword evidence="7 9" id="KW-0808">Transferase</keyword>
<evidence type="ECO:0000313" key="11">
    <source>
        <dbReference type="Proteomes" id="UP001065682"/>
    </source>
</evidence>
<dbReference type="GO" id="GO:0009349">
    <property type="term" value="C:riboflavin synthase complex"/>
    <property type="evidence" value="ECO:0007669"/>
    <property type="project" value="InterPro"/>
</dbReference>
<evidence type="ECO:0000256" key="7">
    <source>
        <dbReference type="ARBA" id="ARBA00022679"/>
    </source>
</evidence>
<evidence type="ECO:0000256" key="2">
    <source>
        <dbReference type="ARBA" id="ARBA00004887"/>
    </source>
</evidence>
<sequence>MKIGIADTTFARIDMGRIATEEIRKHASVGIERYVVPGIKDLPVACKKLIEERGCDLVMALGMPGGAAKDKVCAHEASQGLILCQLMTNRHIIEVFVHEDEAKDAKELAWLMEQRTREHAVNAVRLALRPKDLEKLAGTGQRQGFEDVGPARP</sequence>
<evidence type="ECO:0000256" key="1">
    <source>
        <dbReference type="ARBA" id="ARBA00000968"/>
    </source>
</evidence>
<keyword evidence="6 9" id="KW-0686">Riboflavin biosynthesis</keyword>
<dbReference type="NCBIfam" id="TIGR01506">
    <property type="entry name" value="ribC_arch"/>
    <property type="match status" value="1"/>
</dbReference>
<gene>
    <name evidence="10" type="ORF">FKB36_00710</name>
</gene>
<evidence type="ECO:0000256" key="8">
    <source>
        <dbReference type="NCBIfam" id="TIGR01506"/>
    </source>
</evidence>
<evidence type="ECO:0000256" key="4">
    <source>
        <dbReference type="ARBA" id="ARBA00012827"/>
    </source>
</evidence>
<dbReference type="PIRSF" id="PIRSF015750">
    <property type="entry name" value="Ribfl_synth_arc"/>
    <property type="match status" value="1"/>
</dbReference>
<dbReference type="RefSeq" id="WP_261596108.1">
    <property type="nucleotide sequence ID" value="NZ_VHLL01000001.1"/>
</dbReference>
<dbReference type="AlphaFoldDB" id="A0A9E4ZKL9"/>
<dbReference type="CDD" id="cd09210">
    <property type="entry name" value="Riboflavin_synthase_archaeal"/>
    <property type="match status" value="1"/>
</dbReference>
<dbReference type="EC" id="2.5.1.9" evidence="4 8"/>
<comment type="catalytic activity">
    <reaction evidence="1 9">
        <text>2 6,7-dimethyl-8-(1-D-ribityl)lumazine + H(+) = 5-amino-6-(D-ribitylamino)uracil + riboflavin</text>
        <dbReference type="Rhea" id="RHEA:20772"/>
        <dbReference type="ChEBI" id="CHEBI:15378"/>
        <dbReference type="ChEBI" id="CHEBI:15934"/>
        <dbReference type="ChEBI" id="CHEBI:57986"/>
        <dbReference type="ChEBI" id="CHEBI:58201"/>
        <dbReference type="EC" id="2.5.1.9"/>
    </reaction>
</comment>
<dbReference type="GO" id="GO:0009231">
    <property type="term" value="P:riboflavin biosynthetic process"/>
    <property type="evidence" value="ECO:0007669"/>
    <property type="project" value="UniProtKB-KW"/>
</dbReference>
<keyword evidence="11" id="KW-1185">Reference proteome</keyword>
<protein>
    <recommendedName>
        <fullName evidence="5 8">Riboflavin synthase</fullName>
        <ecNumber evidence="4 8">2.5.1.9</ecNumber>
    </recommendedName>
</protein>
<comment type="similarity">
    <text evidence="3 9">Belongs to the DMRL synthase family.</text>
</comment>
<dbReference type="InterPro" id="IPR002180">
    <property type="entry name" value="LS/RS"/>
</dbReference>
<evidence type="ECO:0000256" key="9">
    <source>
        <dbReference type="PIRNR" id="PIRNR015750"/>
    </source>
</evidence>
<organism evidence="10 11">
    <name type="scientific">Methanoculleus formosensis</name>
    <dbReference type="NCBI Taxonomy" id="2590886"/>
    <lineage>
        <taxon>Archaea</taxon>
        <taxon>Methanobacteriati</taxon>
        <taxon>Methanobacteriota</taxon>
        <taxon>Stenosarchaea group</taxon>
        <taxon>Methanomicrobia</taxon>
        <taxon>Methanomicrobiales</taxon>
        <taxon>Methanomicrobiaceae</taxon>
        <taxon>Methanoculleus</taxon>
    </lineage>
</organism>
<comment type="pathway">
    <text evidence="2">Cofactor biosynthesis; riboflavin biosynthesis; riboflavin from 2-hydroxy-3-oxobutyl phosphate and 5-amino-6-(D-ribitylamino)uracil: step 2/2.</text>
</comment>
<reference evidence="10" key="1">
    <citation type="submission" date="2019-06" db="EMBL/GenBank/DDBJ databases">
        <title>Methanoculleus strain from Tamsui River, Taipei, Taiwan.</title>
        <authorList>
            <person name="You Y.-T."/>
            <person name="Chen S.-C."/>
            <person name="Lai S.-J."/>
            <person name="Lee Y.-C."/>
            <person name="Lai M.-C."/>
        </authorList>
    </citation>
    <scope>NUCLEOTIDE SEQUENCE</scope>
    <source>
        <strain evidence="10">Afa-1</strain>
    </source>
</reference>
<dbReference type="Pfam" id="PF00885">
    <property type="entry name" value="DMRL_synthase"/>
    <property type="match status" value="1"/>
</dbReference>
<evidence type="ECO:0000256" key="5">
    <source>
        <dbReference type="ARBA" id="ARBA00013950"/>
    </source>
</evidence>
<dbReference type="Gene3D" id="3.40.50.960">
    <property type="entry name" value="Lumazine/riboflavin synthase"/>
    <property type="match status" value="1"/>
</dbReference>
<proteinExistence type="inferred from homology"/>
<dbReference type="InterPro" id="IPR006399">
    <property type="entry name" value="Ribfl_synth_arc"/>
</dbReference>
<name>A0A9E4ZKL9_9EURY</name>